<dbReference type="SUPFAM" id="SSF51126">
    <property type="entry name" value="Pectin lyase-like"/>
    <property type="match status" value="1"/>
</dbReference>
<dbReference type="InterPro" id="IPR006315">
    <property type="entry name" value="OM_autotransptr_brl_dom"/>
</dbReference>
<dbReference type="GO" id="GO:0003993">
    <property type="term" value="F:acid phosphatase activity"/>
    <property type="evidence" value="ECO:0007669"/>
    <property type="project" value="InterPro"/>
</dbReference>
<dbReference type="InterPro" id="IPR000326">
    <property type="entry name" value="PAP2/HPO"/>
</dbReference>
<dbReference type="InterPro" id="IPR011050">
    <property type="entry name" value="Pectin_lyase_fold/virulence"/>
</dbReference>
<dbReference type="AlphaFoldDB" id="A0A193SSI5"/>
<dbReference type="PROSITE" id="PS51208">
    <property type="entry name" value="AUTOTRANSPORTER"/>
    <property type="match status" value="1"/>
</dbReference>
<dbReference type="RefSeq" id="WP_083188454.1">
    <property type="nucleotide sequence ID" value="NZ_LT222319.1"/>
</dbReference>
<proteinExistence type="predicted"/>
<dbReference type="InterPro" id="IPR005546">
    <property type="entry name" value="Autotransporte_beta"/>
</dbReference>
<dbReference type="EMBL" id="LT963395">
    <property type="protein sequence ID" value="SOS21877.1"/>
    <property type="molecule type" value="Genomic_DNA"/>
</dbReference>
<evidence type="ECO:0000256" key="1">
    <source>
        <dbReference type="ARBA" id="ARBA00022729"/>
    </source>
</evidence>
<keyword evidence="4" id="KW-1185">Reference proteome</keyword>
<dbReference type="PRINTS" id="PR00483">
    <property type="entry name" value="BACPHPHTASE"/>
</dbReference>
<dbReference type="Proteomes" id="UP000239025">
    <property type="component" value="Chromosome 1"/>
</dbReference>
<dbReference type="Gene3D" id="2.40.128.130">
    <property type="entry name" value="Autotransporter beta-domain"/>
    <property type="match status" value="1"/>
</dbReference>
<reference evidence="4" key="1">
    <citation type="submission" date="2017-11" db="EMBL/GenBank/DDBJ databases">
        <authorList>
            <person name="Blom J."/>
        </authorList>
    </citation>
    <scope>NUCLEOTIDE SEQUENCE [LARGE SCALE GENOMIC DNA]</scope>
</reference>
<dbReference type="SMART" id="SM00869">
    <property type="entry name" value="Autotransporter"/>
    <property type="match status" value="1"/>
</dbReference>
<dbReference type="GO" id="GO:0019867">
    <property type="term" value="C:outer membrane"/>
    <property type="evidence" value="ECO:0007669"/>
    <property type="project" value="InterPro"/>
</dbReference>
<keyword evidence="1" id="KW-0732">Signal</keyword>
<dbReference type="SUPFAM" id="SSF48317">
    <property type="entry name" value="Acid phosphatase/Vanadium-dependent haloperoxidase"/>
    <property type="match status" value="1"/>
</dbReference>
<dbReference type="SUPFAM" id="SSF103515">
    <property type="entry name" value="Autotransporter"/>
    <property type="match status" value="1"/>
</dbReference>
<dbReference type="Gene3D" id="1.20.144.10">
    <property type="entry name" value="Phosphatidic acid phosphatase type 2/haloperoxidase"/>
    <property type="match status" value="1"/>
</dbReference>
<organism evidence="3 4">
    <name type="scientific">Pseudomonas cerasi</name>
    <dbReference type="NCBI Taxonomy" id="1583341"/>
    <lineage>
        <taxon>Bacteria</taxon>
        <taxon>Pseudomonadati</taxon>
        <taxon>Pseudomonadota</taxon>
        <taxon>Gammaproteobacteria</taxon>
        <taxon>Pseudomonadales</taxon>
        <taxon>Pseudomonadaceae</taxon>
        <taxon>Pseudomonas</taxon>
    </lineage>
</organism>
<protein>
    <recommendedName>
        <fullName evidence="2">Autotransporter domain-containing protein</fullName>
    </recommendedName>
</protein>
<dbReference type="Pfam" id="PF03797">
    <property type="entry name" value="Autotransporter"/>
    <property type="match status" value="1"/>
</dbReference>
<accession>A0A193SSI5</accession>
<dbReference type="NCBIfam" id="TIGR01414">
    <property type="entry name" value="autotrans_barl"/>
    <property type="match status" value="1"/>
</dbReference>
<dbReference type="GO" id="GO:0030288">
    <property type="term" value="C:outer membrane-bounded periplasmic space"/>
    <property type="evidence" value="ECO:0007669"/>
    <property type="project" value="InterPro"/>
</dbReference>
<dbReference type="NCBIfam" id="TIGR02601">
    <property type="entry name" value="autotrns_rpt"/>
    <property type="match status" value="1"/>
</dbReference>
<feature type="domain" description="Autotransporter" evidence="2">
    <location>
        <begin position="751"/>
        <end position="1029"/>
    </location>
</feature>
<evidence type="ECO:0000313" key="3">
    <source>
        <dbReference type="EMBL" id="SOS21877.1"/>
    </source>
</evidence>
<dbReference type="InterPro" id="IPR001011">
    <property type="entry name" value="Acid_Pase_classA_bac"/>
</dbReference>
<sequence>MNQGDASPGKLHEYGKSISNSIRPCASALAGHVTPLFDCSSSSSYPSGHTAKSTGASLLTAYLFPERYQAFIVRGQEYAQSRVIAGQHYTLDVMASRAMAYKAVADLLAAQVPDPNSWLNTNAEASNVRQAAINGCNGKSTMECAHSSNGPGLYDNYAQQKAFYNFTKYYYWSPIGPTDKPMVAPENSDYLITTRFPYLNKNQLLDIIRTTADSSGQVLDDPWSRINLFAAADGYGAFDKDVTVTMDASRVQNQTVPGAGYFANDTWRNDISGPGKLTKDGTGSLTLTGRNTFGGLDLKAGTLALTGGNTLGGPVVAEGGVLAVLGSELASATDVTVGRAATLQLEGARLSAGRHLDIQGNTQLVGSAQIDVNAQGTGTISGQINGAGGLIKTGAGRLDLTGNNTYTGNTHVNSGTLGLGNSNSVGTGTLELANGTTLAYAEGIRLLNPLLLDGLVTLRVDNGQAVQAGDIGGNGTFTLAGSGRLGIEGDLSHFSGLTRISQGTVTASAALGGTVSVDQGGTFIANGPTTATVTVGERGTLKGSGSVGTTQIAQGGTVAPGNSPGTLRVLGNIGFAPGATYAFETNPASGAWDLISVSGQAQLQGGTVAHVGLAGQYAPFTPYTILTAAGGVFGHFDGASSVYTFLTPHLGYDANNVTLTLVRNDVRFASVAHTGNQAAVAGALDRTFVNPLTSTQSALYSNLVTYDSTQARTALSTLAGVFHASLQTAQIENSQPVRDAALGALRDPAELAKPGVRGWVRPYHGNGTFGGSDQASGIGANTTGLLAGADIGVGTDTRLGAYLGTSHDSFSASSTTGSANADTVHAGLYAGHQAGALVIRAGVGYSWADLDTRRTIALPGLSEGERASYHVGTLQAFGEVGSQLKAGHYSAEPFAGLTWVNLNTQSFDEKGGEAALSGDRRRQDASFSTLGLRNRLAAPFDQTWLHPELDFGWQHTLSGRQSHRGLAIGTSEASYTIKGVDLPQDVGLVRAMLGADLTRDTRLSLSYSGQFGDQDRHQNQADLQLQVSF</sequence>
<dbReference type="InterPro" id="IPR013425">
    <property type="entry name" value="Autotrns_rpt"/>
</dbReference>
<dbReference type="Pfam" id="PF12951">
    <property type="entry name" value="PATR"/>
    <property type="match status" value="2"/>
</dbReference>
<evidence type="ECO:0000259" key="2">
    <source>
        <dbReference type="PROSITE" id="PS51208"/>
    </source>
</evidence>
<gene>
    <name evidence="3" type="ORF">PL963_03790</name>
</gene>
<name>A0A193SSI5_9PSED</name>
<dbReference type="InterPro" id="IPR036709">
    <property type="entry name" value="Autotransporte_beta_dom_sf"/>
</dbReference>
<evidence type="ECO:0000313" key="4">
    <source>
        <dbReference type="Proteomes" id="UP000239025"/>
    </source>
</evidence>
<dbReference type="Pfam" id="PF01569">
    <property type="entry name" value="PAP2"/>
    <property type="match status" value="1"/>
</dbReference>
<dbReference type="InterPro" id="IPR036938">
    <property type="entry name" value="PAP2/HPO_sf"/>
</dbReference>